<evidence type="ECO:0000259" key="10">
    <source>
        <dbReference type="PROSITE" id="PS51163"/>
    </source>
</evidence>
<dbReference type="Proteomes" id="UP000094769">
    <property type="component" value="Unassembled WGS sequence"/>
</dbReference>
<dbReference type="FunFam" id="3.90.870.10:FF:000004">
    <property type="entry name" value="Threonylcarbamoyl-AMP synthase"/>
    <property type="match status" value="1"/>
</dbReference>
<dbReference type="InterPro" id="IPR023535">
    <property type="entry name" value="TC-AMP_synthase"/>
</dbReference>
<evidence type="ECO:0000256" key="2">
    <source>
        <dbReference type="ARBA" id="ARBA00022490"/>
    </source>
</evidence>
<dbReference type="InterPro" id="IPR006070">
    <property type="entry name" value="Sua5-like_dom"/>
</dbReference>
<name>A0A7Z0VL33_9GAMM</name>
<dbReference type="GO" id="GO:0002949">
    <property type="term" value="P:tRNA threonylcarbamoyladenosine modification"/>
    <property type="evidence" value="ECO:0007669"/>
    <property type="project" value="UniProtKB-UniRule"/>
</dbReference>
<dbReference type="GO" id="GO:0005524">
    <property type="term" value="F:ATP binding"/>
    <property type="evidence" value="ECO:0007669"/>
    <property type="project" value="UniProtKB-UniRule"/>
</dbReference>
<dbReference type="SUPFAM" id="SSF55821">
    <property type="entry name" value="YrdC/RibB"/>
    <property type="match status" value="1"/>
</dbReference>
<dbReference type="Pfam" id="PF01300">
    <property type="entry name" value="Sua5_yciO_yrdC"/>
    <property type="match status" value="1"/>
</dbReference>
<dbReference type="PROSITE" id="PS51163">
    <property type="entry name" value="YRDC"/>
    <property type="match status" value="1"/>
</dbReference>
<evidence type="ECO:0000256" key="9">
    <source>
        <dbReference type="HAMAP-Rule" id="MF_01852"/>
    </source>
</evidence>
<evidence type="ECO:0000256" key="5">
    <source>
        <dbReference type="ARBA" id="ARBA00022695"/>
    </source>
</evidence>
<evidence type="ECO:0000256" key="7">
    <source>
        <dbReference type="ARBA" id="ARBA00022840"/>
    </source>
</evidence>
<keyword evidence="6 9" id="KW-0547">Nucleotide-binding</keyword>
<evidence type="ECO:0000256" key="4">
    <source>
        <dbReference type="ARBA" id="ARBA00022694"/>
    </source>
</evidence>
<feature type="domain" description="YrdC-like" evidence="10">
    <location>
        <begin position="9"/>
        <end position="190"/>
    </location>
</feature>
<dbReference type="RefSeq" id="WP_235615199.1">
    <property type="nucleotide sequence ID" value="NZ_MARB01000012.1"/>
</dbReference>
<dbReference type="EMBL" id="MARB01000012">
    <property type="protein sequence ID" value="ODJ87365.1"/>
    <property type="molecule type" value="Genomic_DNA"/>
</dbReference>
<evidence type="ECO:0000256" key="1">
    <source>
        <dbReference type="ARBA" id="ARBA00004496"/>
    </source>
</evidence>
<dbReference type="Gene3D" id="3.90.870.10">
    <property type="entry name" value="DHBP synthase"/>
    <property type="match status" value="1"/>
</dbReference>
<keyword evidence="3 9" id="KW-0808">Transferase</keyword>
<dbReference type="HAMAP" id="MF_01852">
    <property type="entry name" value="TsaC"/>
    <property type="match status" value="1"/>
</dbReference>
<reference evidence="11 12" key="1">
    <citation type="submission" date="2016-06" db="EMBL/GenBank/DDBJ databases">
        <title>Genome sequence of endosymbiont of Candidatus Endolucinida thiodiazotropha.</title>
        <authorList>
            <person name="Poehlein A."/>
            <person name="Koenig S."/>
            <person name="Heiden S.E."/>
            <person name="Thuermer A."/>
            <person name="Voget S."/>
            <person name="Daniel R."/>
            <person name="Markert S."/>
            <person name="Gros O."/>
            <person name="Schweder T."/>
        </authorList>
    </citation>
    <scope>NUCLEOTIDE SEQUENCE [LARGE SCALE GENOMIC DNA]</scope>
    <source>
        <strain evidence="11 12">COS</strain>
    </source>
</reference>
<keyword evidence="7 9" id="KW-0067">ATP-binding</keyword>
<dbReference type="InterPro" id="IPR017945">
    <property type="entry name" value="DHBP_synth_RibB-like_a/b_dom"/>
</dbReference>
<dbReference type="GO" id="GO:0005737">
    <property type="term" value="C:cytoplasm"/>
    <property type="evidence" value="ECO:0007669"/>
    <property type="project" value="UniProtKB-SubCell"/>
</dbReference>
<comment type="similarity">
    <text evidence="9">Belongs to the SUA5 family. TsaC subfamily.</text>
</comment>
<dbReference type="PANTHER" id="PTHR17490:SF18">
    <property type="entry name" value="THREONYLCARBAMOYL-AMP SYNTHASE"/>
    <property type="match status" value="1"/>
</dbReference>
<dbReference type="PANTHER" id="PTHR17490">
    <property type="entry name" value="SUA5"/>
    <property type="match status" value="1"/>
</dbReference>
<evidence type="ECO:0000313" key="11">
    <source>
        <dbReference type="EMBL" id="ODJ87365.1"/>
    </source>
</evidence>
<dbReference type="EC" id="2.7.7.87" evidence="9"/>
<evidence type="ECO:0000256" key="6">
    <source>
        <dbReference type="ARBA" id="ARBA00022741"/>
    </source>
</evidence>
<protein>
    <recommendedName>
        <fullName evidence="9">Threonylcarbamoyl-AMP synthase</fullName>
        <shortName evidence="9">TC-AMP synthase</shortName>
        <ecNumber evidence="9">2.7.7.87</ecNumber>
    </recommendedName>
    <alternativeName>
        <fullName evidence="9">L-threonylcarbamoyladenylate synthase</fullName>
    </alternativeName>
    <alternativeName>
        <fullName evidence="9">t(6)A37 threonylcarbamoyladenosine biosynthesis protein TsaC</fullName>
    </alternativeName>
    <alternativeName>
        <fullName evidence="9">tRNA threonylcarbamoyladenosine biosynthesis protein TsaC</fullName>
    </alternativeName>
</protein>
<comment type="catalytic activity">
    <reaction evidence="8 9">
        <text>L-threonine + hydrogencarbonate + ATP = L-threonylcarbamoyladenylate + diphosphate + H2O</text>
        <dbReference type="Rhea" id="RHEA:36407"/>
        <dbReference type="ChEBI" id="CHEBI:15377"/>
        <dbReference type="ChEBI" id="CHEBI:17544"/>
        <dbReference type="ChEBI" id="CHEBI:30616"/>
        <dbReference type="ChEBI" id="CHEBI:33019"/>
        <dbReference type="ChEBI" id="CHEBI:57926"/>
        <dbReference type="ChEBI" id="CHEBI:73682"/>
        <dbReference type="EC" id="2.7.7.87"/>
    </reaction>
</comment>
<dbReference type="GO" id="GO:0003725">
    <property type="term" value="F:double-stranded RNA binding"/>
    <property type="evidence" value="ECO:0007669"/>
    <property type="project" value="InterPro"/>
</dbReference>
<keyword evidence="5 9" id="KW-0548">Nucleotidyltransferase</keyword>
<sequence>MSIHKDPHPWRLRQAARIINTGGIVAYPTEAVYGLGCHPLDPDAVSRLLALKQRPMAKGLILIADRIESLHPYIGTLSDAGMQMVRESWPGPATWLIPATRNVPYWLTGKHTTLAVRVTDHPIAAALCRATGTPLVSTSANISQHPPARTPLQVRLRCGDGVNFILHGKTGELKNPTPIRDALSGRVIRA</sequence>
<comment type="function">
    <text evidence="9">Required for the formation of a threonylcarbamoyl group on adenosine at position 37 (t(6)A37) in tRNAs that read codons beginning with adenine. Catalyzes the conversion of L-threonine, HCO(3)(-)/CO(2) and ATP to give threonylcarbamoyl-AMP (TC-AMP) as the acyladenylate intermediate, with the release of diphosphate.</text>
</comment>
<comment type="subcellular location">
    <subcellularLocation>
        <location evidence="1 9">Cytoplasm</location>
    </subcellularLocation>
</comment>
<organism evidence="11 12">
    <name type="scientific">Candidatus Thiodiazotropha endolucinida</name>
    <dbReference type="NCBI Taxonomy" id="1655433"/>
    <lineage>
        <taxon>Bacteria</taxon>
        <taxon>Pseudomonadati</taxon>
        <taxon>Pseudomonadota</taxon>
        <taxon>Gammaproteobacteria</taxon>
        <taxon>Chromatiales</taxon>
        <taxon>Sedimenticolaceae</taxon>
        <taxon>Candidatus Thiodiazotropha</taxon>
    </lineage>
</organism>
<proteinExistence type="inferred from homology"/>
<dbReference type="NCBIfam" id="TIGR00057">
    <property type="entry name" value="L-threonylcarbamoyladenylate synthase"/>
    <property type="match status" value="1"/>
</dbReference>
<evidence type="ECO:0000256" key="3">
    <source>
        <dbReference type="ARBA" id="ARBA00022679"/>
    </source>
</evidence>
<dbReference type="AlphaFoldDB" id="A0A7Z0VL33"/>
<dbReference type="InterPro" id="IPR050156">
    <property type="entry name" value="TC-AMP_synthase_SUA5"/>
</dbReference>
<keyword evidence="12" id="KW-1185">Reference proteome</keyword>
<evidence type="ECO:0000313" key="12">
    <source>
        <dbReference type="Proteomes" id="UP000094769"/>
    </source>
</evidence>
<gene>
    <name evidence="9 11" type="primary">tsaC</name>
    <name evidence="11" type="ORF">CODIS_23400</name>
</gene>
<dbReference type="GO" id="GO:0000049">
    <property type="term" value="F:tRNA binding"/>
    <property type="evidence" value="ECO:0007669"/>
    <property type="project" value="TreeGrafter"/>
</dbReference>
<dbReference type="GO" id="GO:0061710">
    <property type="term" value="F:L-threonylcarbamoyladenylate synthase"/>
    <property type="evidence" value="ECO:0007669"/>
    <property type="project" value="UniProtKB-EC"/>
</dbReference>
<dbReference type="GO" id="GO:0006450">
    <property type="term" value="P:regulation of translational fidelity"/>
    <property type="evidence" value="ECO:0007669"/>
    <property type="project" value="TreeGrafter"/>
</dbReference>
<keyword evidence="4 9" id="KW-0819">tRNA processing</keyword>
<accession>A0A7Z0VL33</accession>
<evidence type="ECO:0000256" key="8">
    <source>
        <dbReference type="ARBA" id="ARBA00048366"/>
    </source>
</evidence>
<keyword evidence="2 9" id="KW-0963">Cytoplasm</keyword>
<comment type="caution">
    <text evidence="11">The sequence shown here is derived from an EMBL/GenBank/DDBJ whole genome shotgun (WGS) entry which is preliminary data.</text>
</comment>